<evidence type="ECO:0000313" key="1">
    <source>
        <dbReference type="EMBL" id="SER03575.1"/>
    </source>
</evidence>
<name>A0A1H9KXB0_9BACT</name>
<gene>
    <name evidence="1" type="ORF">SAMN05444359_12224</name>
</gene>
<dbReference type="AlphaFoldDB" id="A0A1H9KXB0"/>
<sequence>MCAQEPFSTFRRRRRCKGKTFNEQGGRPVIAFWSNSLHLRQRPFTQTGGLTKITSCYDEKQ</sequence>
<reference evidence="2" key="1">
    <citation type="submission" date="2016-10" db="EMBL/GenBank/DDBJ databases">
        <authorList>
            <person name="Varghese N."/>
            <person name="Submissions S."/>
        </authorList>
    </citation>
    <scope>NUCLEOTIDE SEQUENCE [LARGE SCALE GENOMIC DNA]</scope>
    <source>
        <strain evidence="2">DSM 24740</strain>
    </source>
</reference>
<organism evidence="1 2">
    <name type="scientific">Neolewinella agarilytica</name>
    <dbReference type="NCBI Taxonomy" id="478744"/>
    <lineage>
        <taxon>Bacteria</taxon>
        <taxon>Pseudomonadati</taxon>
        <taxon>Bacteroidota</taxon>
        <taxon>Saprospiria</taxon>
        <taxon>Saprospirales</taxon>
        <taxon>Lewinellaceae</taxon>
        <taxon>Neolewinella</taxon>
    </lineage>
</organism>
<evidence type="ECO:0000313" key="2">
    <source>
        <dbReference type="Proteomes" id="UP000199021"/>
    </source>
</evidence>
<dbReference type="EMBL" id="FOFB01000022">
    <property type="protein sequence ID" value="SER03575.1"/>
    <property type="molecule type" value="Genomic_DNA"/>
</dbReference>
<protein>
    <submittedName>
        <fullName evidence="1">Uncharacterized protein</fullName>
    </submittedName>
</protein>
<keyword evidence="2" id="KW-1185">Reference proteome</keyword>
<dbReference type="InParanoid" id="A0A1H9KXB0"/>
<dbReference type="STRING" id="478744.SAMN05444359_12224"/>
<accession>A0A1H9KXB0</accession>
<dbReference type="Proteomes" id="UP000199021">
    <property type="component" value="Unassembled WGS sequence"/>
</dbReference>
<proteinExistence type="predicted"/>